<dbReference type="HOGENOM" id="CLU_3411334_0_0_1"/>
<gene>
    <name evidence="1" type="ORF">PITG_19595</name>
</gene>
<proteinExistence type="predicted"/>
<sequence>MAARAAVQRRCFILHWRLPLNTAKIELEK</sequence>
<protein>
    <submittedName>
        <fullName evidence="1">Uncharacterized protein</fullName>
    </submittedName>
</protein>
<reference evidence="2" key="1">
    <citation type="journal article" date="2009" name="Nature">
        <title>Genome sequence and analysis of the Irish potato famine pathogen Phytophthora infestans.</title>
        <authorList>
            <consortium name="The Broad Institute Genome Sequencing Platform"/>
            <person name="Haas B.J."/>
            <person name="Kamoun S."/>
            <person name="Zody M.C."/>
            <person name="Jiang R.H."/>
            <person name="Handsaker R.E."/>
            <person name="Cano L.M."/>
            <person name="Grabherr M."/>
            <person name="Kodira C.D."/>
            <person name="Raffaele S."/>
            <person name="Torto-Alalibo T."/>
            <person name="Bozkurt T.O."/>
            <person name="Ah-Fong A.M."/>
            <person name="Alvarado L."/>
            <person name="Anderson V.L."/>
            <person name="Armstrong M.R."/>
            <person name="Avrova A."/>
            <person name="Baxter L."/>
            <person name="Beynon J."/>
            <person name="Boevink P.C."/>
            <person name="Bollmann S.R."/>
            <person name="Bos J.I."/>
            <person name="Bulone V."/>
            <person name="Cai G."/>
            <person name="Cakir C."/>
            <person name="Carrington J.C."/>
            <person name="Chawner M."/>
            <person name="Conti L."/>
            <person name="Costanzo S."/>
            <person name="Ewan R."/>
            <person name="Fahlgren N."/>
            <person name="Fischbach M.A."/>
            <person name="Fugelstad J."/>
            <person name="Gilroy E.M."/>
            <person name="Gnerre S."/>
            <person name="Green P.J."/>
            <person name="Grenville-Briggs L.J."/>
            <person name="Griffith J."/>
            <person name="Grunwald N.J."/>
            <person name="Horn K."/>
            <person name="Horner N.R."/>
            <person name="Hu C.H."/>
            <person name="Huitema E."/>
            <person name="Jeong D.H."/>
            <person name="Jones A.M."/>
            <person name="Jones J.D."/>
            <person name="Jones R.W."/>
            <person name="Karlsson E.K."/>
            <person name="Kunjeti S.G."/>
            <person name="Lamour K."/>
            <person name="Liu Z."/>
            <person name="Ma L."/>
            <person name="Maclean D."/>
            <person name="Chibucos M.C."/>
            <person name="McDonald H."/>
            <person name="McWalters J."/>
            <person name="Meijer H.J."/>
            <person name="Morgan W."/>
            <person name="Morris P.F."/>
            <person name="Munro C.A."/>
            <person name="O'Neill K."/>
            <person name="Ospina-Giraldo M."/>
            <person name="Pinzon A."/>
            <person name="Pritchard L."/>
            <person name="Ramsahoye B."/>
            <person name="Ren Q."/>
            <person name="Restrepo S."/>
            <person name="Roy S."/>
            <person name="Sadanandom A."/>
            <person name="Savidor A."/>
            <person name="Schornack S."/>
            <person name="Schwartz D.C."/>
            <person name="Schumann U.D."/>
            <person name="Schwessinger B."/>
            <person name="Seyer L."/>
            <person name="Sharpe T."/>
            <person name="Silvar C."/>
            <person name="Song J."/>
            <person name="Studholme D.J."/>
            <person name="Sykes S."/>
            <person name="Thines M."/>
            <person name="van de Vondervoort P.J."/>
            <person name="Phuntumart V."/>
            <person name="Wawra S."/>
            <person name="Weide R."/>
            <person name="Win J."/>
            <person name="Young C."/>
            <person name="Zhou S."/>
            <person name="Fry W."/>
            <person name="Meyers B.C."/>
            <person name="van West P."/>
            <person name="Ristaino J."/>
            <person name="Govers F."/>
            <person name="Birch P.R."/>
            <person name="Whisson S.C."/>
            <person name="Judelson H.S."/>
            <person name="Nusbaum C."/>
        </authorList>
    </citation>
    <scope>NUCLEOTIDE SEQUENCE [LARGE SCALE GENOMIC DNA]</scope>
    <source>
        <strain evidence="2">T30-4</strain>
    </source>
</reference>
<name>D0P0V4_PHYIT</name>
<dbReference type="RefSeq" id="XP_002896070.1">
    <property type="nucleotide sequence ID" value="XM_002896024.1"/>
</dbReference>
<dbReference type="InParanoid" id="D0P0V4"/>
<dbReference type="EMBL" id="DS028226">
    <property type="protein sequence ID" value="EEY53076.1"/>
    <property type="molecule type" value="Genomic_DNA"/>
</dbReference>
<organism evidence="1 2">
    <name type="scientific">Phytophthora infestans (strain T30-4)</name>
    <name type="common">Potato late blight agent</name>
    <dbReference type="NCBI Taxonomy" id="403677"/>
    <lineage>
        <taxon>Eukaryota</taxon>
        <taxon>Sar</taxon>
        <taxon>Stramenopiles</taxon>
        <taxon>Oomycota</taxon>
        <taxon>Peronosporomycetes</taxon>
        <taxon>Peronosporales</taxon>
        <taxon>Peronosporaceae</taxon>
        <taxon>Phytophthora</taxon>
    </lineage>
</organism>
<evidence type="ECO:0000313" key="1">
    <source>
        <dbReference type="EMBL" id="EEY53076.1"/>
    </source>
</evidence>
<dbReference type="VEuPathDB" id="FungiDB:PITG_19595"/>
<dbReference type="AlphaFoldDB" id="D0P0V4"/>
<dbReference type="KEGG" id="pif:PITG_19595"/>
<keyword evidence="2" id="KW-1185">Reference proteome</keyword>
<accession>D0P0V4</accession>
<dbReference type="Proteomes" id="UP000006643">
    <property type="component" value="Unassembled WGS sequence"/>
</dbReference>
<evidence type="ECO:0000313" key="2">
    <source>
        <dbReference type="Proteomes" id="UP000006643"/>
    </source>
</evidence>
<dbReference type="GeneID" id="9464185"/>